<dbReference type="RefSeq" id="WP_004973540.1">
    <property type="nucleotide sequence ID" value="NZ_AP031566.1"/>
</dbReference>
<evidence type="ECO:0000313" key="5">
    <source>
        <dbReference type="Proteomes" id="UP001174419"/>
    </source>
</evidence>
<reference evidence="3" key="3">
    <citation type="submission" date="2021-03" db="EMBL/GenBank/DDBJ databases">
        <authorList>
            <person name="Ma J."/>
        </authorList>
    </citation>
    <scope>NUCLEOTIDE SEQUENCE</scope>
    <source>
        <strain evidence="3">GX5</strain>
    </source>
</reference>
<dbReference type="AlphaFoldDB" id="A0AB35LYF9"/>
<name>A0AB35LYF9_9GAMM</name>
<dbReference type="Proteomes" id="UP001174419">
    <property type="component" value="Unassembled WGS sequence"/>
</dbReference>
<keyword evidence="4" id="KW-1185">Reference proteome</keyword>
<evidence type="ECO:0000256" key="1">
    <source>
        <dbReference type="SAM" id="Phobius"/>
    </source>
</evidence>
<proteinExistence type="predicted"/>
<sequence>MQEDNSRKPQKYADSSISDKAFKHMIIWFTVYVALFCIGVAVVVNLDKF</sequence>
<reference evidence="2" key="2">
    <citation type="submission" date="2020-06" db="EMBL/GenBank/DDBJ databases">
        <authorList>
            <person name="Dong N."/>
        </authorList>
    </citation>
    <scope>NUCLEOTIDE SEQUENCE</scope>
    <source>
        <strain evidence="2">DF49-4</strain>
    </source>
</reference>
<dbReference type="EMBL" id="CP071770">
    <property type="protein sequence ID" value="QTD60750.1"/>
    <property type="molecule type" value="Genomic_DNA"/>
</dbReference>
<gene>
    <name evidence="2" type="ORF">HX110_04095</name>
    <name evidence="3" type="ORF">J4G45_07845</name>
</gene>
<accession>A0AB35LYF9</accession>
<keyword evidence="1" id="KW-1133">Transmembrane helix</keyword>
<feature type="transmembrane region" description="Helical" evidence="1">
    <location>
        <begin position="21"/>
        <end position="44"/>
    </location>
</feature>
<reference evidence="2" key="4">
    <citation type="journal article" date="2022" name="Sci. Total Environ.">
        <title>Prevalence, transmission, and molecular epidemiology of tet(X)-positive bacteria among humans, animals, and environmental niches in China: An epidemiological, and genomic-based study.</title>
        <authorList>
            <person name="Dong N."/>
            <person name="Zeng Y."/>
            <person name="Cai C."/>
            <person name="Sun C."/>
            <person name="Lu J."/>
            <person name="Liu C."/>
            <person name="Zhou H."/>
            <person name="Sun Q."/>
            <person name="Shu L."/>
            <person name="Wang H."/>
            <person name="Wang Y."/>
            <person name="Wang S."/>
            <person name="Wu C."/>
            <person name="Chan E.W."/>
            <person name="Chen G."/>
            <person name="Shen Z."/>
            <person name="Chen S."/>
            <person name="Zhang R."/>
        </authorList>
    </citation>
    <scope>NUCLEOTIDE SEQUENCE</scope>
    <source>
        <strain evidence="2">DF49-4</strain>
    </source>
</reference>
<keyword evidence="1" id="KW-0472">Membrane</keyword>
<protein>
    <submittedName>
        <fullName evidence="2">Uncharacterized protein</fullName>
    </submittedName>
</protein>
<dbReference type="Proteomes" id="UP000663954">
    <property type="component" value="Chromosome"/>
</dbReference>
<evidence type="ECO:0000313" key="4">
    <source>
        <dbReference type="Proteomes" id="UP000663954"/>
    </source>
</evidence>
<keyword evidence="1" id="KW-0812">Transmembrane</keyword>
<evidence type="ECO:0000313" key="2">
    <source>
        <dbReference type="EMBL" id="MDM1718333.1"/>
    </source>
</evidence>
<organism evidence="2 5">
    <name type="scientific">Acinetobacter towneri</name>
    <dbReference type="NCBI Taxonomy" id="202956"/>
    <lineage>
        <taxon>Bacteria</taxon>
        <taxon>Pseudomonadati</taxon>
        <taxon>Pseudomonadota</taxon>
        <taxon>Gammaproteobacteria</taxon>
        <taxon>Moraxellales</taxon>
        <taxon>Moraxellaceae</taxon>
        <taxon>Acinetobacter</taxon>
    </lineage>
</organism>
<reference evidence="3 4" key="1">
    <citation type="journal article" date="2020" name="Front. Cell. Infect. Microbiol.">
        <title>Characterization of Three Porcine Acinetobacter towneri Strains Co-Harboring tet(X3) and bla OXA-58.</title>
        <authorList>
            <person name="Ma J."/>
            <person name="Wang J."/>
            <person name="Feng J."/>
            <person name="Liu Y."/>
            <person name="Yang B."/>
            <person name="Li R."/>
            <person name="Bai L."/>
            <person name="He T."/>
            <person name="Wang X."/>
            <person name="Yang Z."/>
        </authorList>
    </citation>
    <scope>NUCLEOTIDE SEQUENCE [LARGE SCALE GENOMIC DNA]</scope>
    <source>
        <strain evidence="3 4">GX5</strain>
    </source>
</reference>
<dbReference type="GeneID" id="64223142"/>
<evidence type="ECO:0000313" key="3">
    <source>
        <dbReference type="EMBL" id="QTD60750.1"/>
    </source>
</evidence>
<dbReference type="EMBL" id="JACANG010000005">
    <property type="protein sequence ID" value="MDM1718333.1"/>
    <property type="molecule type" value="Genomic_DNA"/>
</dbReference>